<dbReference type="InterPro" id="IPR000209">
    <property type="entry name" value="Peptidase_S8/S53_dom"/>
</dbReference>
<dbReference type="InterPro" id="IPR015500">
    <property type="entry name" value="Peptidase_S8_subtilisin-rel"/>
</dbReference>
<dbReference type="FunFam" id="3.40.50.200:FF:000014">
    <property type="entry name" value="Proteinase K"/>
    <property type="match status" value="1"/>
</dbReference>
<dbReference type="PROSITE" id="PS00136">
    <property type="entry name" value="SUBTILASE_ASP"/>
    <property type="match status" value="1"/>
</dbReference>
<dbReference type="PANTHER" id="PTHR43806:SF11">
    <property type="entry name" value="CEREVISIN-RELATED"/>
    <property type="match status" value="1"/>
</dbReference>
<keyword evidence="3 5" id="KW-0378">Hydrolase</keyword>
<reference evidence="8 9" key="2">
    <citation type="submission" date="2019-05" db="EMBL/GenBank/DDBJ databases">
        <title>Glycomyces buryatensis sp. nov.</title>
        <authorList>
            <person name="Nikitina E."/>
        </authorList>
    </citation>
    <scope>NUCLEOTIDE SEQUENCE [LARGE SCALE GENOMIC DNA]</scope>
    <source>
        <strain evidence="8 9">18</strain>
    </source>
</reference>
<dbReference type="InterPro" id="IPR023828">
    <property type="entry name" value="Peptidase_S8_Ser-AS"/>
</dbReference>
<dbReference type="GO" id="GO:0004252">
    <property type="term" value="F:serine-type endopeptidase activity"/>
    <property type="evidence" value="ECO:0007669"/>
    <property type="project" value="UniProtKB-UniRule"/>
</dbReference>
<name>A0A4S8Q8V3_9ACTN</name>
<comment type="similarity">
    <text evidence="1 5 6">Belongs to the peptidase S8 family.</text>
</comment>
<evidence type="ECO:0000256" key="1">
    <source>
        <dbReference type="ARBA" id="ARBA00011073"/>
    </source>
</evidence>
<sequence>MDESAESLGGIAKDLGVDVAVEETLDSVNGYVTEMTEAEAVELAADESVAYIEQNRTVSIADVQTDPPSWGQDRVDQQELPLDASYTYDVGGTGVNAYVLDTGVNTTHEDFTGRIGEGYDFVDDDADASDCHGHGTHVAGTIGGTTYGLAKDVTVVPVRVLDCEGSGSYAGIIGGIDWVTENAAGGPAVANMSLGGTFSQALNDAIAGATSVGVTFAIAAGNEGQDACDVSPGSEPTAITVAASDENDAQTSWSNWGECVDIIAPGDGITSAWIDGDDASDTISGTSMAAPHVAGVAALYLETNPEATPEEVSAALTEGAVADAIEVTEGTPNLLLNTEFLAAAE</sequence>
<dbReference type="PROSITE" id="PS51892">
    <property type="entry name" value="SUBTILASE"/>
    <property type="match status" value="1"/>
</dbReference>
<dbReference type="CDD" id="cd04077">
    <property type="entry name" value="Peptidases_S8_PCSK9_ProteinaseK_like"/>
    <property type="match status" value="1"/>
</dbReference>
<dbReference type="Pfam" id="PF00082">
    <property type="entry name" value="Peptidase_S8"/>
    <property type="match status" value="1"/>
</dbReference>
<dbReference type="Gene3D" id="3.30.70.80">
    <property type="entry name" value="Peptidase S8 propeptide/proteinase inhibitor I9"/>
    <property type="match status" value="1"/>
</dbReference>
<dbReference type="GO" id="GO:0005615">
    <property type="term" value="C:extracellular space"/>
    <property type="evidence" value="ECO:0007669"/>
    <property type="project" value="TreeGrafter"/>
</dbReference>
<dbReference type="InterPro" id="IPR023827">
    <property type="entry name" value="Peptidase_S8_Asp-AS"/>
</dbReference>
<reference evidence="9" key="1">
    <citation type="submission" date="2019-04" db="EMBL/GenBank/DDBJ databases">
        <title>Nocardioides xinjiangensis sp. nov.</title>
        <authorList>
            <person name="Liu S."/>
        </authorList>
    </citation>
    <scope>NUCLEOTIDE SEQUENCE [LARGE SCALE GENOMIC DNA]</scope>
    <source>
        <strain evidence="9">18</strain>
    </source>
</reference>
<proteinExistence type="inferred from homology"/>
<feature type="active site" description="Charge relay system" evidence="5">
    <location>
        <position position="287"/>
    </location>
</feature>
<dbReference type="PROSITE" id="PS00138">
    <property type="entry name" value="SUBTILASE_SER"/>
    <property type="match status" value="1"/>
</dbReference>
<dbReference type="PANTHER" id="PTHR43806">
    <property type="entry name" value="PEPTIDASE S8"/>
    <property type="match status" value="1"/>
</dbReference>
<dbReference type="InterPro" id="IPR022398">
    <property type="entry name" value="Peptidase_S8_His-AS"/>
</dbReference>
<dbReference type="OrthoDB" id="9766923at2"/>
<protein>
    <submittedName>
        <fullName evidence="8">S8 family peptidase</fullName>
    </submittedName>
</protein>
<comment type="caution">
    <text evidence="8">The sequence shown here is derived from an EMBL/GenBank/DDBJ whole genome shotgun (WGS) entry which is preliminary data.</text>
</comment>
<evidence type="ECO:0000256" key="6">
    <source>
        <dbReference type="RuleBase" id="RU003355"/>
    </source>
</evidence>
<feature type="domain" description="Peptidase S8/S53" evidence="7">
    <location>
        <begin position="95"/>
        <end position="320"/>
    </location>
</feature>
<dbReference type="Gene3D" id="3.40.50.200">
    <property type="entry name" value="Peptidase S8/S53 domain"/>
    <property type="match status" value="1"/>
</dbReference>
<evidence type="ECO:0000256" key="5">
    <source>
        <dbReference type="PROSITE-ProRule" id="PRU01240"/>
    </source>
</evidence>
<dbReference type="Proteomes" id="UP000308760">
    <property type="component" value="Unassembled WGS sequence"/>
</dbReference>
<dbReference type="GO" id="GO:0006508">
    <property type="term" value="P:proteolysis"/>
    <property type="evidence" value="ECO:0007669"/>
    <property type="project" value="UniProtKB-KW"/>
</dbReference>
<dbReference type="SUPFAM" id="SSF54897">
    <property type="entry name" value="Protease propeptides/inhibitors"/>
    <property type="match status" value="1"/>
</dbReference>
<keyword evidence="2 5" id="KW-0645">Protease</keyword>
<keyword evidence="9" id="KW-1185">Reference proteome</keyword>
<evidence type="ECO:0000256" key="2">
    <source>
        <dbReference type="ARBA" id="ARBA00022670"/>
    </source>
</evidence>
<dbReference type="SUPFAM" id="SSF52743">
    <property type="entry name" value="Subtilisin-like"/>
    <property type="match status" value="1"/>
</dbReference>
<dbReference type="InterPro" id="IPR034193">
    <property type="entry name" value="PCSK9_ProteinaseK-like"/>
</dbReference>
<dbReference type="PROSITE" id="PS00137">
    <property type="entry name" value="SUBTILASE_HIS"/>
    <property type="match status" value="1"/>
</dbReference>
<organism evidence="8 9">
    <name type="scientific">Glycomyces buryatensis</name>
    <dbReference type="NCBI Taxonomy" id="2570927"/>
    <lineage>
        <taxon>Bacteria</taxon>
        <taxon>Bacillati</taxon>
        <taxon>Actinomycetota</taxon>
        <taxon>Actinomycetes</taxon>
        <taxon>Glycomycetales</taxon>
        <taxon>Glycomycetaceae</taxon>
        <taxon>Glycomyces</taxon>
    </lineage>
</organism>
<evidence type="ECO:0000313" key="8">
    <source>
        <dbReference type="EMBL" id="THV40843.1"/>
    </source>
</evidence>
<dbReference type="AlphaFoldDB" id="A0A4S8Q8V3"/>
<dbReference type="EMBL" id="STGY01000055">
    <property type="protein sequence ID" value="THV40843.1"/>
    <property type="molecule type" value="Genomic_DNA"/>
</dbReference>
<evidence type="ECO:0000256" key="3">
    <source>
        <dbReference type="ARBA" id="ARBA00022801"/>
    </source>
</evidence>
<accession>A0A4S8Q8V3</accession>
<evidence type="ECO:0000259" key="7">
    <source>
        <dbReference type="Pfam" id="PF00082"/>
    </source>
</evidence>
<gene>
    <name evidence="8" type="ORF">FAB82_13995</name>
</gene>
<dbReference type="PRINTS" id="PR00723">
    <property type="entry name" value="SUBTILISIN"/>
</dbReference>
<keyword evidence="4 5" id="KW-0720">Serine protease</keyword>
<dbReference type="InterPro" id="IPR050131">
    <property type="entry name" value="Peptidase_S8_subtilisin-like"/>
</dbReference>
<feature type="active site" description="Charge relay system" evidence="5">
    <location>
        <position position="101"/>
    </location>
</feature>
<evidence type="ECO:0000313" key="9">
    <source>
        <dbReference type="Proteomes" id="UP000308760"/>
    </source>
</evidence>
<evidence type="ECO:0000256" key="4">
    <source>
        <dbReference type="ARBA" id="ARBA00022825"/>
    </source>
</evidence>
<dbReference type="InterPro" id="IPR036852">
    <property type="entry name" value="Peptidase_S8/S53_dom_sf"/>
</dbReference>
<feature type="active site" description="Charge relay system" evidence="5">
    <location>
        <position position="134"/>
    </location>
</feature>
<dbReference type="InterPro" id="IPR037045">
    <property type="entry name" value="S8pro/Inhibitor_I9_sf"/>
</dbReference>